<feature type="domain" description="Peptidase M61 catalytic" evidence="2">
    <location>
        <begin position="336"/>
        <end position="387"/>
    </location>
</feature>
<dbReference type="Gene3D" id="1.10.390.10">
    <property type="entry name" value="Neutral Protease Domain 2"/>
    <property type="match status" value="1"/>
</dbReference>
<organism evidence="3 4">
    <name type="scientific">Dactylonectria macrodidyma</name>
    <dbReference type="NCBI Taxonomy" id="307937"/>
    <lineage>
        <taxon>Eukaryota</taxon>
        <taxon>Fungi</taxon>
        <taxon>Dikarya</taxon>
        <taxon>Ascomycota</taxon>
        <taxon>Pezizomycotina</taxon>
        <taxon>Sordariomycetes</taxon>
        <taxon>Hypocreomycetidae</taxon>
        <taxon>Hypocreales</taxon>
        <taxon>Nectriaceae</taxon>
        <taxon>Dactylonectria</taxon>
    </lineage>
</organism>
<evidence type="ECO:0000256" key="1">
    <source>
        <dbReference type="SAM" id="SignalP"/>
    </source>
</evidence>
<sequence>MNNLFLLFPLLSFLIVAARVLAVPAASDMTMTTAEFGSTDQLLDYTLTPLYNNQVAKALRVHVKICQPSIEVGATLLATPIEITQVDVGHFEDDAIIAEDSNGPLSLTRKVDKFGPPVVYQNWQVSRQTSGIITATYTALPRQVNSSTKNGPSFELRQNFGGLLGSGLGFLTVPPSTGSEKRFYNTTVRWNLSEAPEGTRAVWTWAEGPDATTRRIELTEIPASYFMVGKIQSITDGDFGMYWLGDPPFNTTEIANQLKLSHQWMREFFDDQEQVYRVFIRYNPFRGSRAGTALKRSFMFSYDDEDRAQPASLSDYLLFLSHEMVHNWPALDTGVEENWYTEGLAEYYSLILNRRAGLISDAQLCDEMNSRLTMYYTNSLASLTNVEVAKLTWTASEAQRIPYGRGLVFALKLNALIQKGSQDREQSIDNLVLELLDRSRLEQLGGLLTGGRAQAQALYDSMASGDLVIPEVDSLGDHGLKLIRQDAPVWELGFNERDAIQGKRVVSGLVPGSAAANAGLRNGDRICSRIDLDSTRSDLKAVLKLRIERSEGEEMTISFVPRSNIIAERWIYINEATNGIEQITNEL</sequence>
<dbReference type="AlphaFoldDB" id="A0A9P9IZ51"/>
<dbReference type="OrthoDB" id="626167at2759"/>
<keyword evidence="4" id="KW-1185">Reference proteome</keyword>
<dbReference type="InterPro" id="IPR007963">
    <property type="entry name" value="Peptidase_M61_catalytic"/>
</dbReference>
<dbReference type="EMBL" id="JAGMUV010000013">
    <property type="protein sequence ID" value="KAH7136265.1"/>
    <property type="molecule type" value="Genomic_DNA"/>
</dbReference>
<feature type="chain" id="PRO_5040489797" description="Peptidase M61 catalytic domain-containing protein" evidence="1">
    <location>
        <begin position="23"/>
        <end position="587"/>
    </location>
</feature>
<gene>
    <name evidence="3" type="ORF">EDB81DRAFT_761956</name>
</gene>
<dbReference type="SUPFAM" id="SSF50156">
    <property type="entry name" value="PDZ domain-like"/>
    <property type="match status" value="1"/>
</dbReference>
<reference evidence="3" key="1">
    <citation type="journal article" date="2021" name="Nat. Commun.">
        <title>Genetic determinants of endophytism in the Arabidopsis root mycobiome.</title>
        <authorList>
            <person name="Mesny F."/>
            <person name="Miyauchi S."/>
            <person name="Thiergart T."/>
            <person name="Pickel B."/>
            <person name="Atanasova L."/>
            <person name="Karlsson M."/>
            <person name="Huettel B."/>
            <person name="Barry K.W."/>
            <person name="Haridas S."/>
            <person name="Chen C."/>
            <person name="Bauer D."/>
            <person name="Andreopoulos W."/>
            <person name="Pangilinan J."/>
            <person name="LaButti K."/>
            <person name="Riley R."/>
            <person name="Lipzen A."/>
            <person name="Clum A."/>
            <person name="Drula E."/>
            <person name="Henrissat B."/>
            <person name="Kohler A."/>
            <person name="Grigoriev I.V."/>
            <person name="Martin F.M."/>
            <person name="Hacquard S."/>
        </authorList>
    </citation>
    <scope>NUCLEOTIDE SEQUENCE</scope>
    <source>
        <strain evidence="3">MPI-CAGE-AT-0147</strain>
    </source>
</reference>
<dbReference type="Proteomes" id="UP000738349">
    <property type="component" value="Unassembled WGS sequence"/>
</dbReference>
<protein>
    <recommendedName>
        <fullName evidence="2">Peptidase M61 catalytic domain-containing protein</fullName>
    </recommendedName>
</protein>
<accession>A0A9P9IZ51</accession>
<dbReference type="InterPro" id="IPR036034">
    <property type="entry name" value="PDZ_sf"/>
</dbReference>
<proteinExistence type="predicted"/>
<feature type="signal peptide" evidence="1">
    <location>
        <begin position="1"/>
        <end position="22"/>
    </location>
</feature>
<dbReference type="InterPro" id="IPR027268">
    <property type="entry name" value="Peptidase_M4/M1_CTD_sf"/>
</dbReference>
<keyword evidence="1" id="KW-0732">Signal</keyword>
<dbReference type="Gene3D" id="2.30.42.10">
    <property type="match status" value="1"/>
</dbReference>
<dbReference type="Pfam" id="PF05299">
    <property type="entry name" value="Peptidase_M61"/>
    <property type="match status" value="1"/>
</dbReference>
<evidence type="ECO:0000313" key="4">
    <source>
        <dbReference type="Proteomes" id="UP000738349"/>
    </source>
</evidence>
<name>A0A9P9IZ51_9HYPO</name>
<comment type="caution">
    <text evidence="3">The sequence shown here is derived from an EMBL/GenBank/DDBJ whole genome shotgun (WGS) entry which is preliminary data.</text>
</comment>
<evidence type="ECO:0000313" key="3">
    <source>
        <dbReference type="EMBL" id="KAH7136265.1"/>
    </source>
</evidence>
<evidence type="ECO:0000259" key="2">
    <source>
        <dbReference type="Pfam" id="PF05299"/>
    </source>
</evidence>